<dbReference type="PANTHER" id="PTHR10587">
    <property type="entry name" value="GLYCOSYL TRANSFERASE-RELATED"/>
    <property type="match status" value="1"/>
</dbReference>
<comment type="caution">
    <text evidence="2">The sequence shown here is derived from an EMBL/GenBank/DDBJ whole genome shotgun (WGS) entry which is preliminary data.</text>
</comment>
<dbReference type="InterPro" id="IPR002509">
    <property type="entry name" value="NODB_dom"/>
</dbReference>
<proteinExistence type="predicted"/>
<organism evidence="2 3">
    <name type="scientific">Streptomyces crystallinus</name>
    <dbReference type="NCBI Taxonomy" id="68191"/>
    <lineage>
        <taxon>Bacteria</taxon>
        <taxon>Bacillati</taxon>
        <taxon>Actinomycetota</taxon>
        <taxon>Actinomycetes</taxon>
        <taxon>Kitasatosporales</taxon>
        <taxon>Streptomycetaceae</taxon>
        <taxon>Streptomyces</taxon>
    </lineage>
</organism>
<dbReference type="PANTHER" id="PTHR10587:SF134">
    <property type="entry name" value="SECRETED PROTEIN"/>
    <property type="match status" value="1"/>
</dbReference>
<dbReference type="InterPro" id="IPR050248">
    <property type="entry name" value="Polysacc_deacetylase_ArnD"/>
</dbReference>
<dbReference type="Gene3D" id="3.20.20.370">
    <property type="entry name" value="Glycoside hydrolase/deacetylase"/>
    <property type="match status" value="1"/>
</dbReference>
<dbReference type="SUPFAM" id="SSF88713">
    <property type="entry name" value="Glycoside hydrolase/deacetylase"/>
    <property type="match status" value="1"/>
</dbReference>
<evidence type="ECO:0000259" key="1">
    <source>
        <dbReference type="PROSITE" id="PS51677"/>
    </source>
</evidence>
<gene>
    <name evidence="2" type="ORF">GCM10010394_13980</name>
</gene>
<evidence type="ECO:0000313" key="3">
    <source>
        <dbReference type="Proteomes" id="UP001500668"/>
    </source>
</evidence>
<keyword evidence="3" id="KW-1185">Reference proteome</keyword>
<dbReference type="PROSITE" id="PS51677">
    <property type="entry name" value="NODB"/>
    <property type="match status" value="1"/>
</dbReference>
<name>A0ABN1FAL8_9ACTN</name>
<dbReference type="CDD" id="cd10917">
    <property type="entry name" value="CE4_NodB_like_6s_7s"/>
    <property type="match status" value="1"/>
</dbReference>
<accession>A0ABN1FAL8</accession>
<dbReference type="EMBL" id="BAAACA010000007">
    <property type="protein sequence ID" value="GAA0586159.1"/>
    <property type="molecule type" value="Genomic_DNA"/>
</dbReference>
<dbReference type="Pfam" id="PF01522">
    <property type="entry name" value="Polysacc_deac_1"/>
    <property type="match status" value="1"/>
</dbReference>
<protein>
    <submittedName>
        <fullName evidence="2">Polysaccharide deacetylase family protein</fullName>
    </submittedName>
</protein>
<dbReference type="InterPro" id="IPR011330">
    <property type="entry name" value="Glyco_hydro/deAcase_b/a-brl"/>
</dbReference>
<feature type="domain" description="NodB homology" evidence="1">
    <location>
        <begin position="60"/>
        <end position="238"/>
    </location>
</feature>
<sequence length="238" mass="25781">MVQTNDAAMPRPRTARAVSVARAASALLVPLLLLVGLSGPARADWPDPVPVVSHVETDKPVVFITIDDGWNHDPAAQRLLLERQVPASLFLLPGAYAYDPDYFRTLLDHGPSRVENHTVDHPDLTTLDAAGQRAQLCGARDAHLARFGAEPRLARPPYGAYDATTRTTARACGAKALVTWTYDLTTWGQWTPAVPRLRSGDIVLLHFNDTVATDLARVLAAADAAGLRPAPLRDYIAE</sequence>
<dbReference type="Proteomes" id="UP001500668">
    <property type="component" value="Unassembled WGS sequence"/>
</dbReference>
<reference evidence="2 3" key="1">
    <citation type="journal article" date="2019" name="Int. J. Syst. Evol. Microbiol.">
        <title>The Global Catalogue of Microorganisms (GCM) 10K type strain sequencing project: providing services to taxonomists for standard genome sequencing and annotation.</title>
        <authorList>
            <consortium name="The Broad Institute Genomics Platform"/>
            <consortium name="The Broad Institute Genome Sequencing Center for Infectious Disease"/>
            <person name="Wu L."/>
            <person name="Ma J."/>
        </authorList>
    </citation>
    <scope>NUCLEOTIDE SEQUENCE [LARGE SCALE GENOMIC DNA]</scope>
    <source>
        <strain evidence="2 3">JCM 5067</strain>
    </source>
</reference>
<evidence type="ECO:0000313" key="2">
    <source>
        <dbReference type="EMBL" id="GAA0586159.1"/>
    </source>
</evidence>